<dbReference type="PANTHER" id="PTHR14957:SF1">
    <property type="entry name" value="UBIQUITIN-LIKE-CONJUGATING ENZYME ATG10"/>
    <property type="match status" value="1"/>
</dbReference>
<dbReference type="OrthoDB" id="4089664at2759"/>
<evidence type="ECO:0000256" key="4">
    <source>
        <dbReference type="ARBA" id="ARBA00022786"/>
    </source>
</evidence>
<dbReference type="PANTHER" id="PTHR14957">
    <property type="entry name" value="UBIQUITIN-LIKE-CONJUGATING ENZYME ATG10"/>
    <property type="match status" value="1"/>
</dbReference>
<keyword evidence="4" id="KW-0833">Ubl conjugation pathway</keyword>
<dbReference type="InterPro" id="IPR007135">
    <property type="entry name" value="Atg3/Atg10"/>
</dbReference>
<keyword evidence="8" id="KW-1185">Reference proteome</keyword>
<accession>A0A1Y1WXY4</accession>
<dbReference type="AlphaFoldDB" id="A0A1Y1WXY4"/>
<reference evidence="7 8" key="2">
    <citation type="submission" date="2016-08" db="EMBL/GenBank/DDBJ databases">
        <title>Pervasive Adenine N6-methylation of Active Genes in Fungi.</title>
        <authorList>
            <consortium name="DOE Joint Genome Institute"/>
            <person name="Mondo S.J."/>
            <person name="Dannebaum R.O."/>
            <person name="Kuo R.C."/>
            <person name="Labutti K."/>
            <person name="Haridas S."/>
            <person name="Kuo A."/>
            <person name="Salamov A."/>
            <person name="Ahrendt S.R."/>
            <person name="Lipzen A."/>
            <person name="Sullivan W."/>
            <person name="Andreopoulos W.B."/>
            <person name="Clum A."/>
            <person name="Lindquist E."/>
            <person name="Daum C."/>
            <person name="Ramamoorthy G.K."/>
            <person name="Gryganskyi A."/>
            <person name="Culley D."/>
            <person name="Magnuson J.K."/>
            <person name="James T.Y."/>
            <person name="O'Malley M.A."/>
            <person name="Stajich J.E."/>
            <person name="Spatafora J.W."/>
            <person name="Visel A."/>
            <person name="Grigoriev I.V."/>
        </authorList>
    </citation>
    <scope>NUCLEOTIDE SEQUENCE [LARGE SCALE GENOMIC DNA]</scope>
    <source>
        <strain evidence="7 8">S4</strain>
    </source>
</reference>
<dbReference type="Proteomes" id="UP000193944">
    <property type="component" value="Unassembled WGS sequence"/>
</dbReference>
<proteinExistence type="inferred from homology"/>
<evidence type="ECO:0000256" key="1">
    <source>
        <dbReference type="ARBA" id="ARBA00005696"/>
    </source>
</evidence>
<dbReference type="Pfam" id="PF03987">
    <property type="entry name" value="Autophagy_act_C"/>
    <property type="match status" value="1"/>
</dbReference>
<protein>
    <recommendedName>
        <fullName evidence="2">Ubiquitin-like-conjugating enzyme ATG10</fullName>
    </recommendedName>
    <alternativeName>
        <fullName evidence="6">Autophagy-related protein 10</fullName>
    </alternativeName>
</protein>
<evidence type="ECO:0000313" key="7">
    <source>
        <dbReference type="EMBL" id="ORX78439.1"/>
    </source>
</evidence>
<dbReference type="STRING" id="1754192.A0A1Y1WXY4"/>
<dbReference type="GO" id="GO:0005829">
    <property type="term" value="C:cytosol"/>
    <property type="evidence" value="ECO:0007669"/>
    <property type="project" value="TreeGrafter"/>
</dbReference>
<keyword evidence="5" id="KW-0072">Autophagy</keyword>
<evidence type="ECO:0000313" key="8">
    <source>
        <dbReference type="Proteomes" id="UP000193944"/>
    </source>
</evidence>
<dbReference type="GO" id="GO:0032446">
    <property type="term" value="P:protein modification by small protein conjugation"/>
    <property type="evidence" value="ECO:0007669"/>
    <property type="project" value="TreeGrafter"/>
</dbReference>
<dbReference type="GO" id="GO:0000422">
    <property type="term" value="P:autophagy of mitochondrion"/>
    <property type="evidence" value="ECO:0007669"/>
    <property type="project" value="TreeGrafter"/>
</dbReference>
<dbReference type="GO" id="GO:0000045">
    <property type="term" value="P:autophagosome assembly"/>
    <property type="evidence" value="ECO:0007669"/>
    <property type="project" value="TreeGrafter"/>
</dbReference>
<dbReference type="Gene3D" id="3.30.1460.50">
    <property type="match status" value="1"/>
</dbReference>
<keyword evidence="3" id="KW-0808">Transferase</keyword>
<name>A0A1Y1WXY4_9FUNG</name>
<evidence type="ECO:0000256" key="2">
    <source>
        <dbReference type="ARBA" id="ARBA00021099"/>
    </source>
</evidence>
<dbReference type="GO" id="GO:0061651">
    <property type="term" value="F:Atg12 conjugating enzyme activity"/>
    <property type="evidence" value="ECO:0007669"/>
    <property type="project" value="TreeGrafter"/>
</dbReference>
<gene>
    <name evidence="7" type="ORF">BCR32DRAFT_270087</name>
</gene>
<comment type="caution">
    <text evidence="7">The sequence shown here is derived from an EMBL/GenBank/DDBJ whole genome shotgun (WGS) entry which is preliminary data.</text>
</comment>
<evidence type="ECO:0000256" key="6">
    <source>
        <dbReference type="ARBA" id="ARBA00029833"/>
    </source>
</evidence>
<comment type="similarity">
    <text evidence="1">Belongs to the ATG10 family.</text>
</comment>
<reference evidence="7 8" key="1">
    <citation type="submission" date="2016-08" db="EMBL/GenBank/DDBJ databases">
        <title>A Parts List for Fungal Cellulosomes Revealed by Comparative Genomics.</title>
        <authorList>
            <consortium name="DOE Joint Genome Institute"/>
            <person name="Haitjema C.H."/>
            <person name="Gilmore S.P."/>
            <person name="Henske J.K."/>
            <person name="Solomon K.V."/>
            <person name="De Groot R."/>
            <person name="Kuo A."/>
            <person name="Mondo S.J."/>
            <person name="Salamov A.A."/>
            <person name="Labutti K."/>
            <person name="Zhao Z."/>
            <person name="Chiniquy J."/>
            <person name="Barry K."/>
            <person name="Brewer H.M."/>
            <person name="Purvine S.O."/>
            <person name="Wright A.T."/>
            <person name="Boxma B."/>
            <person name="Van Alen T."/>
            <person name="Hackstein J.H."/>
            <person name="Baker S.E."/>
            <person name="Grigoriev I.V."/>
            <person name="O'Malley M.A."/>
        </authorList>
    </citation>
    <scope>NUCLEOTIDE SEQUENCE [LARGE SCALE GENOMIC DNA]</scope>
    <source>
        <strain evidence="7 8">S4</strain>
    </source>
</reference>
<organism evidence="7 8">
    <name type="scientific">Anaeromyces robustus</name>
    <dbReference type="NCBI Taxonomy" id="1754192"/>
    <lineage>
        <taxon>Eukaryota</taxon>
        <taxon>Fungi</taxon>
        <taxon>Fungi incertae sedis</taxon>
        <taxon>Chytridiomycota</taxon>
        <taxon>Chytridiomycota incertae sedis</taxon>
        <taxon>Neocallimastigomycetes</taxon>
        <taxon>Neocallimastigales</taxon>
        <taxon>Neocallimastigaceae</taxon>
        <taxon>Anaeromyces</taxon>
    </lineage>
</organism>
<evidence type="ECO:0000256" key="3">
    <source>
        <dbReference type="ARBA" id="ARBA00022679"/>
    </source>
</evidence>
<evidence type="ECO:0000256" key="5">
    <source>
        <dbReference type="ARBA" id="ARBA00023006"/>
    </source>
</evidence>
<sequence length="238" mass="28531">MVNISSNNQYITYEEFKNFCEFFLKKSKQLNYNWEWMEDSNHLKKTGYLKFSQVIEIDKKEISSTVFKFEKDDNLDKIINDVELKMLENQYDDDNVLNEDSKTRIIWEWHIIYSPIFQIPVLFFNAWDEEYQPIDILSNKEIFPIKPLYMPIITQKDHPILGVPYYYAHPCTTGQNMNMLYNININKDELNNTIEEINIDNTDILYNTTNTNENKYNNYIASWLSTIGLIKVDINYFI</sequence>
<dbReference type="EMBL" id="MCFG01000210">
    <property type="protein sequence ID" value="ORX78439.1"/>
    <property type="molecule type" value="Genomic_DNA"/>
</dbReference>